<evidence type="ECO:0000313" key="3">
    <source>
        <dbReference type="Proteomes" id="UP000065734"/>
    </source>
</evidence>
<dbReference type="AlphaFoldDB" id="A0A0H5B612"/>
<dbReference type="RefSeq" id="WP_055036826.1">
    <property type="nucleotide sequence ID" value="NZ_AP014854.2"/>
</dbReference>
<organism evidence="2 3">
    <name type="scientific">Blastochloris viridis</name>
    <name type="common">Rhodopseudomonas viridis</name>
    <dbReference type="NCBI Taxonomy" id="1079"/>
    <lineage>
        <taxon>Bacteria</taxon>
        <taxon>Pseudomonadati</taxon>
        <taxon>Pseudomonadota</taxon>
        <taxon>Alphaproteobacteria</taxon>
        <taxon>Hyphomicrobiales</taxon>
        <taxon>Blastochloridaceae</taxon>
        <taxon>Blastochloris</taxon>
    </lineage>
</organism>
<dbReference type="EMBL" id="AP014854">
    <property type="protein sequence ID" value="BAR97595.1"/>
    <property type="molecule type" value="Genomic_DNA"/>
</dbReference>
<evidence type="ECO:0000313" key="2">
    <source>
        <dbReference type="EMBL" id="CUU41628.1"/>
    </source>
</evidence>
<evidence type="ECO:0000313" key="1">
    <source>
        <dbReference type="EMBL" id="BAR97595.1"/>
    </source>
</evidence>
<reference evidence="3" key="3">
    <citation type="journal article" date="2016" name="Genome Announc.">
        <title>Revised genome sequence of the purple photosynthetic bacterium Blastochloris viridis.</title>
        <authorList>
            <person name="Liu L.N."/>
            <person name="Faulkner M."/>
            <person name="Liu X."/>
            <person name="Huang F."/>
            <person name="Darby A.C."/>
            <person name="Hall N."/>
        </authorList>
    </citation>
    <scope>NUCLEOTIDE SEQUENCE [LARGE SCALE GENOMIC DNA]</scope>
    <source>
        <strain evidence="3">ATCC 19567 / DSM 133 / F</strain>
    </source>
</reference>
<accession>A0A0H5B612</accession>
<name>A0A0H5B612_BLAVI</name>
<dbReference type="InterPro" id="IPR021251">
    <property type="entry name" value="DUF2793"/>
</dbReference>
<dbReference type="Pfam" id="PF10983">
    <property type="entry name" value="DUF2793"/>
    <property type="match status" value="1"/>
</dbReference>
<dbReference type="EMBL" id="LN907867">
    <property type="protein sequence ID" value="CUU41628.1"/>
    <property type="molecule type" value="Genomic_DNA"/>
</dbReference>
<sequence length="233" mass="23837">MPTTNLGLPQLAADQAQKHVTVNEGLALLDALVMPAVKSRSLATPPGSPAEGERWIIGASPTGAWSGKATQIAAWIGGAWTFLAPKPGWTVHVEDERLTLVWTDGAWRDRIVGTANGGAIRLVAVEQELTLTGAYVETTAPAIIADRMIVLGVASRTTQGITGATSYSVGVVGNTSQFGGSLGIALGSTNIGVIGPTAFYAATPIRVTAAGGNFTGGKVRIVLYALAFAAPSS</sequence>
<dbReference type="STRING" id="1079.BVIR_1178"/>
<reference evidence="1" key="1">
    <citation type="journal article" date="2015" name="Genome Announc.">
        <title>Complete Genome Sequence of the Bacteriochlorophyll b-Producing Photosynthetic Bacterium Blastochloris viridis.</title>
        <authorList>
            <person name="Tsukatani Y."/>
            <person name="Hirose Y."/>
            <person name="Harada J."/>
            <person name="Misawa N."/>
            <person name="Mori K."/>
            <person name="Inoue K."/>
            <person name="Tamiaki H."/>
        </authorList>
    </citation>
    <scope>NUCLEOTIDE SEQUENCE [LARGE SCALE GENOMIC DNA]</scope>
    <source>
        <strain evidence="1">DSM 133</strain>
    </source>
</reference>
<dbReference type="PATRIC" id="fig|1079.6.peg.1224"/>
<keyword evidence="3" id="KW-1185">Reference proteome</keyword>
<dbReference type="KEGG" id="bvr:BVIR_1178"/>
<proteinExistence type="predicted"/>
<dbReference type="Proteomes" id="UP000065734">
    <property type="component" value="Chromosome I"/>
</dbReference>
<gene>
    <name evidence="1" type="ORF">BV133_2</name>
    <name evidence="2" type="ORF">BVIRIDIS_06210</name>
</gene>
<reference evidence="2" key="2">
    <citation type="submission" date="2015-11" db="EMBL/GenBank/DDBJ databases">
        <authorList>
            <person name="Zhang Y."/>
            <person name="Guo Z."/>
        </authorList>
    </citation>
    <scope>NUCLEOTIDE SEQUENCE</scope>
    <source>
        <strain evidence="2">1</strain>
    </source>
</reference>
<protein>
    <submittedName>
        <fullName evidence="2">Uncharacterized protein</fullName>
    </submittedName>
</protein>
<dbReference type="OrthoDB" id="564699at2"/>